<dbReference type="GO" id="GO:0007507">
    <property type="term" value="P:heart development"/>
    <property type="evidence" value="ECO:0007669"/>
    <property type="project" value="TreeGrafter"/>
</dbReference>
<feature type="domain" description="C2H2-type" evidence="14">
    <location>
        <begin position="780"/>
        <end position="807"/>
    </location>
</feature>
<organism evidence="16 17">
    <name type="scientific">Anopheles culicifacies</name>
    <dbReference type="NCBI Taxonomy" id="139723"/>
    <lineage>
        <taxon>Eukaryota</taxon>
        <taxon>Metazoa</taxon>
        <taxon>Ecdysozoa</taxon>
        <taxon>Arthropoda</taxon>
        <taxon>Hexapoda</taxon>
        <taxon>Insecta</taxon>
        <taxon>Pterygota</taxon>
        <taxon>Neoptera</taxon>
        <taxon>Endopterygota</taxon>
        <taxon>Diptera</taxon>
        <taxon>Nematocera</taxon>
        <taxon>Culicoidea</taxon>
        <taxon>Culicidae</taxon>
        <taxon>Anophelinae</taxon>
        <taxon>Anopheles</taxon>
        <taxon>culicifacies species complex</taxon>
    </lineage>
</organism>
<keyword evidence="7" id="KW-0805">Transcription regulation</keyword>
<dbReference type="GO" id="GO:0061629">
    <property type="term" value="F:RNA polymerase II-specific DNA-binding transcription factor binding"/>
    <property type="evidence" value="ECO:0007669"/>
    <property type="project" value="InterPro"/>
</dbReference>
<keyword evidence="6" id="KW-0862">Zinc</keyword>
<dbReference type="PANTHER" id="PTHR12958:SF3">
    <property type="entry name" value="ZINC FINGER PROTEIN USH"/>
    <property type="match status" value="1"/>
</dbReference>
<dbReference type="GO" id="GO:0003677">
    <property type="term" value="F:DNA binding"/>
    <property type="evidence" value="ECO:0007669"/>
    <property type="project" value="UniProtKB-KW"/>
</dbReference>
<dbReference type="InterPro" id="IPR039746">
    <property type="entry name" value="FOG"/>
</dbReference>
<evidence type="ECO:0000256" key="12">
    <source>
        <dbReference type="PROSITE-ProRule" id="PRU00042"/>
    </source>
</evidence>
<dbReference type="EMBL" id="AXCM01016032">
    <property type="status" value="NOT_ANNOTATED_CDS"/>
    <property type="molecule type" value="Genomic_DNA"/>
</dbReference>
<feature type="domain" description="CCHC FOG-type" evidence="15">
    <location>
        <begin position="117"/>
        <end position="150"/>
    </location>
</feature>
<dbReference type="Gene3D" id="3.30.160.60">
    <property type="entry name" value="Classic Zinc Finger"/>
    <property type="match status" value="1"/>
</dbReference>
<feature type="domain" description="CCHC FOG-type" evidence="15">
    <location>
        <begin position="635"/>
        <end position="668"/>
    </location>
</feature>
<feature type="domain" description="CCHC FOG-type" evidence="15">
    <location>
        <begin position="1095"/>
        <end position="1128"/>
    </location>
</feature>
<feature type="compositionally biased region" description="Low complexity" evidence="13">
    <location>
        <begin position="24"/>
        <end position="35"/>
    </location>
</feature>
<keyword evidence="9" id="KW-0010">Activator</keyword>
<keyword evidence="10" id="KW-0804">Transcription</keyword>
<dbReference type="Proteomes" id="UP000075883">
    <property type="component" value="Unassembled WGS sequence"/>
</dbReference>
<name>A0A182MEF4_9DIPT</name>
<feature type="compositionally biased region" description="Polar residues" evidence="13">
    <location>
        <begin position="973"/>
        <end position="987"/>
    </location>
</feature>
<feature type="compositionally biased region" description="Low complexity" evidence="13">
    <location>
        <begin position="344"/>
        <end position="353"/>
    </location>
</feature>
<feature type="region of interest" description="Disordered" evidence="13">
    <location>
        <begin position="1150"/>
        <end position="1170"/>
    </location>
</feature>
<dbReference type="AlphaFoldDB" id="A0A182MEF4"/>
<evidence type="ECO:0000313" key="17">
    <source>
        <dbReference type="Proteomes" id="UP000075883"/>
    </source>
</evidence>
<feature type="region of interest" description="Disordered" evidence="13">
    <location>
        <begin position="325"/>
        <end position="387"/>
    </location>
</feature>
<evidence type="ECO:0008006" key="18">
    <source>
        <dbReference type="Google" id="ProtNLM"/>
    </source>
</evidence>
<reference evidence="17" key="1">
    <citation type="submission" date="2013-09" db="EMBL/GenBank/DDBJ databases">
        <title>The Genome Sequence of Anopheles culicifacies species A.</title>
        <authorList>
            <consortium name="The Broad Institute Genomics Platform"/>
            <person name="Neafsey D.E."/>
            <person name="Besansky N."/>
            <person name="Howell P."/>
            <person name="Walton C."/>
            <person name="Young S.K."/>
            <person name="Zeng Q."/>
            <person name="Gargeya S."/>
            <person name="Fitzgerald M."/>
            <person name="Haas B."/>
            <person name="Abouelleil A."/>
            <person name="Allen A.W."/>
            <person name="Alvarado L."/>
            <person name="Arachchi H.M."/>
            <person name="Berlin A.M."/>
            <person name="Chapman S.B."/>
            <person name="Gainer-Dewar J."/>
            <person name="Goldberg J."/>
            <person name="Griggs A."/>
            <person name="Gujja S."/>
            <person name="Hansen M."/>
            <person name="Howarth C."/>
            <person name="Imamovic A."/>
            <person name="Ireland A."/>
            <person name="Larimer J."/>
            <person name="McCowan C."/>
            <person name="Murphy C."/>
            <person name="Pearson M."/>
            <person name="Poon T.W."/>
            <person name="Priest M."/>
            <person name="Roberts A."/>
            <person name="Saif S."/>
            <person name="Shea T."/>
            <person name="Sisk P."/>
            <person name="Sykes S."/>
            <person name="Wortman J."/>
            <person name="Nusbaum C."/>
            <person name="Birren B."/>
        </authorList>
    </citation>
    <scope>NUCLEOTIDE SEQUENCE [LARGE SCALE GENOMIC DNA]</scope>
    <source>
        <strain evidence="17">A-37</strain>
    </source>
</reference>
<feature type="region of interest" description="Disordered" evidence="13">
    <location>
        <begin position="397"/>
        <end position="416"/>
    </location>
</feature>
<dbReference type="EnsemblMetazoa" id="ACUA016254-RA">
    <property type="protein sequence ID" value="ACUA016254-PA"/>
    <property type="gene ID" value="ACUA016254"/>
</dbReference>
<sequence length="1184" mass="121401">MSLREIKQEPNVEQEPTGKEHRPGSTSSSSQGHTPSPTPPVPMLRLNVALASDPAANPDAKDLKNLSDAEAALEENQSQSQQQHALNMAIGPPPALLTRKPTPSLKGPELALPVELPPRLPMYMCAPCGIRFSSASTLEAHQTYYCSHRKDADDGGGGGGGGGVGGGAGGAGSGNAVSAGGASTGATGVKNAHPGGDGTGEPPAKALKTGKHQQSNNSTPKPASAPKSGSQSPPDVPKTPPVAASQQPFLALPTNPIIVIPYSLIRGASVIPGLLSSLAPGVANPESACYIFQNGSLQPIAMSLASQVQAVTAAVVPSGFEGLLGHSQAQRPTPTPGVAISCNQQQQSHQQQQPSRGPTPNISNCSDNNSVHSGNSGGAGAGGASSTGEVLKAINKRDNSANKEQPTGSTPLDLSVRRLSPGAIGSLSLRERSLSLSSAVSADPRLDFDSLMEGKENLSVSGDSLTPEQIVCAPSLPGSPPLTPSPKRRSNSPRGGGAGPPVSAAVAAAAAAAAAAAGQHSLGGPVGGLSLSQLTLQQQLMRPLLPADIALRLSAVGDPAVNLNLNILPNTHPLLTKQSVELALRLSSSGGSASDGLAKPQISPLLNSISPTGGGPTVAGGGSTPVLTPQTPQIFVKQGDSKCKECNIVFCKYENYLAHKKHYCSARNQDDGELPKVSPPISPQALAGGAVPSGASPAISVGSVAYQQLICAACGIKFTSLDNLSAHQMYYCPKRIDATLPVNATPTAVVTTQPHKERCSKCKSMHEPGQPCTVAGHGAYKCPICEEISPNSTEARRHMDTHGGVKAFRCTICRYKGNTLRGMRTHIRMHFDKKTSEFNEENFITCILEEDGIEIPPAGAQNAAAMAAVAAAHAIANQKFATVQEPQDHTGVPRISPPVGAPAGNGQVVRHHCELCPYSSSYRVNVAKHIKHVHGRERPSTGNSPLIGEGGESLLYNGTIGGETGPTLVRPPVSNTPGLTAAHSQVIKTEPKDDVTNSGSGPQEDTDTPDINVDIVMEEPAIKSELFDPHMPSLNSPLGSPPSPPVTANVSLKTKSHSTAVSTTNSPPLEHGIKTPSPPVAEVSGGSPASQHPSVLPPGPKYCDTCDITFNYTNTYIAHKKFYCKAAIAAAATASAAANVSTNTTTGPIVGRRSASASPSRAATGGATSPAVAVAVNRATETSV</sequence>
<dbReference type="GO" id="GO:0030154">
    <property type="term" value="P:cell differentiation"/>
    <property type="evidence" value="ECO:0007669"/>
    <property type="project" value="UniProtKB-ARBA"/>
</dbReference>
<evidence type="ECO:0000256" key="1">
    <source>
        <dbReference type="ARBA" id="ARBA00004123"/>
    </source>
</evidence>
<feature type="domain" description="C2H2-type" evidence="14">
    <location>
        <begin position="123"/>
        <end position="153"/>
    </location>
</feature>
<feature type="region of interest" description="Disordered" evidence="13">
    <location>
        <begin position="1027"/>
        <end position="1095"/>
    </location>
</feature>
<accession>A0A182MEF4</accession>
<dbReference type="SUPFAM" id="SSF57667">
    <property type="entry name" value="beta-beta-alpha zinc fingers"/>
    <property type="match status" value="5"/>
</dbReference>
<keyword evidence="4" id="KW-0677">Repeat</keyword>
<evidence type="ECO:0000256" key="9">
    <source>
        <dbReference type="ARBA" id="ARBA00023159"/>
    </source>
</evidence>
<reference evidence="16" key="2">
    <citation type="submission" date="2020-05" db="UniProtKB">
        <authorList>
            <consortium name="EnsemblMetazoa"/>
        </authorList>
    </citation>
    <scope>IDENTIFICATION</scope>
    <source>
        <strain evidence="16">A-37</strain>
    </source>
</reference>
<evidence type="ECO:0000259" key="15">
    <source>
        <dbReference type="PROSITE" id="PS51810"/>
    </source>
</evidence>
<feature type="compositionally biased region" description="Polar residues" evidence="13">
    <location>
        <begin position="212"/>
        <end position="233"/>
    </location>
</feature>
<feature type="compositionally biased region" description="Polar residues" evidence="13">
    <location>
        <begin position="402"/>
        <end position="412"/>
    </location>
</feature>
<evidence type="ECO:0000259" key="14">
    <source>
        <dbReference type="PROSITE" id="PS50157"/>
    </source>
</evidence>
<feature type="compositionally biased region" description="Basic and acidic residues" evidence="13">
    <location>
        <begin position="1"/>
        <end position="23"/>
    </location>
</feature>
<keyword evidence="8" id="KW-0238">DNA-binding</keyword>
<feature type="compositionally biased region" description="Low complexity" evidence="13">
    <location>
        <begin position="1150"/>
        <end position="1169"/>
    </location>
</feature>
<dbReference type="PANTHER" id="PTHR12958">
    <property type="entry name" value="FRIEND OF GATA2-RELATED"/>
    <property type="match status" value="1"/>
</dbReference>
<feature type="compositionally biased region" description="Polar residues" evidence="13">
    <location>
        <begin position="1046"/>
        <end position="1067"/>
    </location>
</feature>
<feature type="region of interest" description="Disordered" evidence="13">
    <location>
        <begin position="1"/>
        <end position="84"/>
    </location>
</feature>
<feature type="compositionally biased region" description="Gly residues" evidence="13">
    <location>
        <begin position="375"/>
        <end position="385"/>
    </location>
</feature>
<comment type="subcellular location">
    <subcellularLocation>
        <location evidence="1">Nucleus</location>
    </subcellularLocation>
</comment>
<feature type="compositionally biased region" description="Polar residues" evidence="13">
    <location>
        <begin position="458"/>
        <end position="467"/>
    </location>
</feature>
<dbReference type="STRING" id="139723.A0A182MEF4"/>
<keyword evidence="2" id="KW-0678">Repressor</keyword>
<feature type="domain" description="CCHC FOG-type" evidence="15">
    <location>
        <begin position="703"/>
        <end position="736"/>
    </location>
</feature>
<dbReference type="GO" id="GO:0005634">
    <property type="term" value="C:nucleus"/>
    <property type="evidence" value="ECO:0007669"/>
    <property type="project" value="UniProtKB-SubCell"/>
</dbReference>
<dbReference type="InterPro" id="IPR013087">
    <property type="entry name" value="Znf_C2H2_type"/>
</dbReference>
<keyword evidence="5 12" id="KW-0863">Zinc-finger</keyword>
<dbReference type="GO" id="GO:0009653">
    <property type="term" value="P:anatomical structure morphogenesis"/>
    <property type="evidence" value="ECO:0007669"/>
    <property type="project" value="UniProtKB-ARBA"/>
</dbReference>
<dbReference type="InterPro" id="IPR034731">
    <property type="entry name" value="Znf_CCHC_FOG"/>
</dbReference>
<feature type="compositionally biased region" description="Polar residues" evidence="13">
    <location>
        <begin position="75"/>
        <end position="84"/>
    </location>
</feature>
<evidence type="ECO:0000256" key="3">
    <source>
        <dbReference type="ARBA" id="ARBA00022723"/>
    </source>
</evidence>
<evidence type="ECO:0000256" key="4">
    <source>
        <dbReference type="ARBA" id="ARBA00022737"/>
    </source>
</evidence>
<evidence type="ECO:0000256" key="7">
    <source>
        <dbReference type="ARBA" id="ARBA00023015"/>
    </source>
</evidence>
<evidence type="ECO:0000313" key="16">
    <source>
        <dbReference type="EnsemblMetazoa" id="ACUA016254-PA"/>
    </source>
</evidence>
<proteinExistence type="predicted"/>
<dbReference type="SMART" id="SM00355">
    <property type="entry name" value="ZnF_C2H2"/>
    <property type="match status" value="6"/>
</dbReference>
<evidence type="ECO:0000256" key="10">
    <source>
        <dbReference type="ARBA" id="ARBA00023163"/>
    </source>
</evidence>
<keyword evidence="3" id="KW-0479">Metal-binding</keyword>
<dbReference type="GO" id="GO:0000122">
    <property type="term" value="P:negative regulation of transcription by RNA polymerase II"/>
    <property type="evidence" value="ECO:0007669"/>
    <property type="project" value="TreeGrafter"/>
</dbReference>
<protein>
    <recommendedName>
        <fullName evidence="18">Zinc finger protein ush</fullName>
    </recommendedName>
</protein>
<evidence type="ECO:0000256" key="2">
    <source>
        <dbReference type="ARBA" id="ARBA00022491"/>
    </source>
</evidence>
<feature type="compositionally biased region" description="Low complexity" evidence="13">
    <location>
        <begin position="180"/>
        <end position="189"/>
    </location>
</feature>
<dbReference type="InterPro" id="IPR036236">
    <property type="entry name" value="Znf_C2H2_sf"/>
</dbReference>
<evidence type="ECO:0000256" key="13">
    <source>
        <dbReference type="SAM" id="MobiDB-lite"/>
    </source>
</evidence>
<keyword evidence="11" id="KW-0539">Nucleus</keyword>
<dbReference type="InterPro" id="IPR059121">
    <property type="entry name" value="CCHC_ZFPM2-like"/>
</dbReference>
<feature type="region of interest" description="Disordered" evidence="13">
    <location>
        <begin position="458"/>
        <end position="502"/>
    </location>
</feature>
<keyword evidence="17" id="KW-1185">Reference proteome</keyword>
<feature type="compositionally biased region" description="Polar residues" evidence="13">
    <location>
        <begin position="354"/>
        <end position="365"/>
    </location>
</feature>
<evidence type="ECO:0000256" key="6">
    <source>
        <dbReference type="ARBA" id="ARBA00022833"/>
    </source>
</evidence>
<feature type="domain" description="C2H2-type" evidence="14">
    <location>
        <begin position="911"/>
        <end position="939"/>
    </location>
</feature>
<dbReference type="Pfam" id="PF25445">
    <property type="entry name" value="CCHC_ZFPM2"/>
    <property type="match status" value="1"/>
</dbReference>
<evidence type="ECO:0000256" key="11">
    <source>
        <dbReference type="ARBA" id="ARBA00023242"/>
    </source>
</evidence>
<dbReference type="GO" id="GO:0045944">
    <property type="term" value="P:positive regulation of transcription by RNA polymerase II"/>
    <property type="evidence" value="ECO:0007669"/>
    <property type="project" value="TreeGrafter"/>
</dbReference>
<evidence type="ECO:0000256" key="5">
    <source>
        <dbReference type="ARBA" id="ARBA00022771"/>
    </source>
</evidence>
<evidence type="ECO:0000256" key="8">
    <source>
        <dbReference type="ARBA" id="ARBA00023125"/>
    </source>
</evidence>
<dbReference type="GO" id="GO:0008270">
    <property type="term" value="F:zinc ion binding"/>
    <property type="evidence" value="ECO:0007669"/>
    <property type="project" value="UniProtKB-KW"/>
</dbReference>
<feature type="region of interest" description="Disordered" evidence="13">
    <location>
        <begin position="180"/>
        <end position="244"/>
    </location>
</feature>
<dbReference type="VEuPathDB" id="VectorBase:ACUA016254"/>
<dbReference type="PROSITE" id="PS51810">
    <property type="entry name" value="ZF_CCHC_FOG"/>
    <property type="match status" value="4"/>
</dbReference>
<dbReference type="PROSITE" id="PS50157">
    <property type="entry name" value="ZINC_FINGER_C2H2_2"/>
    <property type="match status" value="3"/>
</dbReference>
<feature type="region of interest" description="Disordered" evidence="13">
    <location>
        <begin position="957"/>
        <end position="1011"/>
    </location>
</feature>